<evidence type="ECO:0000259" key="2">
    <source>
        <dbReference type="Pfam" id="PF20014"/>
    </source>
</evidence>
<dbReference type="AlphaFoldDB" id="A0A5N6MI04"/>
<dbReference type="Pfam" id="PF20013">
    <property type="entry name" value="GAP1-N2"/>
    <property type="match status" value="1"/>
</dbReference>
<proteinExistence type="predicted"/>
<reference evidence="3 4" key="1">
    <citation type="submission" date="2019-08" db="EMBL/GenBank/DDBJ databases">
        <title>Arthrobacter sp. nov., isolated from plateau pika and Tibetan wild ass.</title>
        <authorList>
            <person name="Ge Y."/>
        </authorList>
    </citation>
    <scope>NUCLEOTIDE SEQUENCE [LARGE SCALE GENOMIC DNA]</scope>
    <source>
        <strain evidence="3 4">785</strain>
    </source>
</reference>
<keyword evidence="4" id="KW-1185">Reference proteome</keyword>
<dbReference type="Proteomes" id="UP000326852">
    <property type="component" value="Unassembled WGS sequence"/>
</dbReference>
<sequence length="676" mass="74886">MAFESSIYTDVRAGEAVDGVDGFNFQAVSPGMDAGSQQVIRELMLHQISTRWPMDREERDHPPSAAFLQRDGRFYFSRGMSTGATENGRRGNQLTQAVVTRSVDDIRPYRPAQILGAVNWTLEKAAGTTCEQWFAPLELSSGFEADMLLSWLRSDSWMQQVLPAYLTMLEEATGETPQKVILIHDDLQVVLRWMALGTLLLDASAADRLELRAFVTDPFQTSAKLVGMHPELMRGPLTDTHTINILERTHSNIEPSESARKVLDWALRLDTFDALEVIDIAQRWMPAIGVRYGAAGAEVVTGTRVARVGREEWDLGVSIIEGLASNGLRSDLELYLDELAEAVSSYRLQSADDFARAARATRFAVTSAIPGLAEALLAPTFESLAASPEFALTWVRELNPDGGWVWPRLEAPESLMENLTQVILEAPAAALSPLLVLVKPLSALLAADRLGPAVDRAAAHVRRNPHSGPEVNGWYGASRARAALRGQLLNEVSAVDPALPSTTFEELRAGTWDFLAPGEEQHTGTSVRFLGMLDAARVAREDVANREALLRTRTRRPDPGSWRRVLYADTSLPRDADLWVAWIETVGASSNMQEHIKTGVERILQLSPREVNARDTNRWLALLEALEVRNHPDPELETAIRDLTDFIDSIPSLKDRASDAGRRVKGMIRRRTPKEE</sequence>
<protein>
    <submittedName>
        <fullName evidence="3">Uncharacterized protein</fullName>
    </submittedName>
</protein>
<feature type="domain" description="GTPase-associated protein 1 N-terminal" evidence="1">
    <location>
        <begin position="3"/>
        <end position="134"/>
    </location>
</feature>
<evidence type="ECO:0000259" key="1">
    <source>
        <dbReference type="Pfam" id="PF20013"/>
    </source>
</evidence>
<dbReference type="EMBL" id="VTFX01000004">
    <property type="protein sequence ID" value="KAD3633152.1"/>
    <property type="molecule type" value="Genomic_DNA"/>
</dbReference>
<organism evidence="3 4">
    <name type="scientific">Arthrobacter yangruifuii</name>
    <dbReference type="NCBI Taxonomy" id="2606616"/>
    <lineage>
        <taxon>Bacteria</taxon>
        <taxon>Bacillati</taxon>
        <taxon>Actinomycetota</taxon>
        <taxon>Actinomycetes</taxon>
        <taxon>Micrococcales</taxon>
        <taxon>Micrococcaceae</taxon>
        <taxon>Arthrobacter</taxon>
    </lineage>
</organism>
<dbReference type="RefSeq" id="WP_152272364.1">
    <property type="nucleotide sequence ID" value="NZ_VTFX01000004.1"/>
</dbReference>
<accession>A0A5N6MI04</accession>
<gene>
    <name evidence="3" type="ORF">GD627_10025</name>
</gene>
<dbReference type="InterPro" id="IPR045402">
    <property type="entry name" value="GAP1-N2"/>
</dbReference>
<dbReference type="InterPro" id="IPR045401">
    <property type="entry name" value="GAP1-M"/>
</dbReference>
<feature type="domain" description="GTPase-associated protein 1 middle" evidence="2">
    <location>
        <begin position="148"/>
        <end position="231"/>
    </location>
</feature>
<dbReference type="Pfam" id="PF20014">
    <property type="entry name" value="GAP1-M"/>
    <property type="match status" value="1"/>
</dbReference>
<name>A0A5N6MI04_9MICC</name>
<evidence type="ECO:0000313" key="3">
    <source>
        <dbReference type="EMBL" id="KAD3633152.1"/>
    </source>
</evidence>
<evidence type="ECO:0000313" key="4">
    <source>
        <dbReference type="Proteomes" id="UP000326852"/>
    </source>
</evidence>
<comment type="caution">
    <text evidence="3">The sequence shown here is derived from an EMBL/GenBank/DDBJ whole genome shotgun (WGS) entry which is preliminary data.</text>
</comment>